<dbReference type="GO" id="GO:0003677">
    <property type="term" value="F:DNA binding"/>
    <property type="evidence" value="ECO:0007669"/>
    <property type="project" value="UniProtKB-KW"/>
</dbReference>
<organism evidence="5 6">
    <name type="scientific">Brevundimonas intermedia</name>
    <dbReference type="NCBI Taxonomy" id="74315"/>
    <lineage>
        <taxon>Bacteria</taxon>
        <taxon>Pseudomonadati</taxon>
        <taxon>Pseudomonadota</taxon>
        <taxon>Alphaproteobacteria</taxon>
        <taxon>Caulobacterales</taxon>
        <taxon>Caulobacteraceae</taxon>
        <taxon>Brevundimonas</taxon>
    </lineage>
</organism>
<name>A0A4Y9RZ64_9CAUL</name>
<keyword evidence="6" id="KW-1185">Reference proteome</keyword>
<evidence type="ECO:0000313" key="6">
    <source>
        <dbReference type="Proteomes" id="UP000298216"/>
    </source>
</evidence>
<proteinExistence type="predicted"/>
<dbReference type="SUPFAM" id="SSF46785">
    <property type="entry name" value="Winged helix' DNA-binding domain"/>
    <property type="match status" value="1"/>
</dbReference>
<evidence type="ECO:0000256" key="1">
    <source>
        <dbReference type="ARBA" id="ARBA00023015"/>
    </source>
</evidence>
<evidence type="ECO:0000259" key="4">
    <source>
        <dbReference type="PROSITE" id="PS51063"/>
    </source>
</evidence>
<evidence type="ECO:0000313" key="5">
    <source>
        <dbReference type="EMBL" id="TFW14193.1"/>
    </source>
</evidence>
<dbReference type="InterPro" id="IPR036390">
    <property type="entry name" value="WH_DNA-bd_sf"/>
</dbReference>
<dbReference type="EMBL" id="SPVH01000002">
    <property type="protein sequence ID" value="TFW14193.1"/>
    <property type="molecule type" value="Genomic_DNA"/>
</dbReference>
<keyword evidence="2" id="KW-0238">DNA-binding</keyword>
<evidence type="ECO:0000256" key="3">
    <source>
        <dbReference type="ARBA" id="ARBA00023163"/>
    </source>
</evidence>
<evidence type="ECO:0000256" key="2">
    <source>
        <dbReference type="ARBA" id="ARBA00023125"/>
    </source>
</evidence>
<dbReference type="Gene3D" id="2.60.120.10">
    <property type="entry name" value="Jelly Rolls"/>
    <property type="match status" value="1"/>
</dbReference>
<dbReference type="Proteomes" id="UP000298216">
    <property type="component" value="Unassembled WGS sequence"/>
</dbReference>
<dbReference type="InterPro" id="IPR014710">
    <property type="entry name" value="RmlC-like_jellyroll"/>
</dbReference>
<dbReference type="PROSITE" id="PS51063">
    <property type="entry name" value="HTH_CRP_2"/>
    <property type="match status" value="1"/>
</dbReference>
<dbReference type="OrthoDB" id="7205221at2"/>
<protein>
    <submittedName>
        <fullName evidence="5">Crp/Fnr family transcriptional regulator</fullName>
    </submittedName>
</protein>
<gene>
    <name evidence="5" type="ORF">EGY25_03015</name>
</gene>
<dbReference type="AlphaFoldDB" id="A0A4Y9RZ64"/>
<dbReference type="InterPro" id="IPR018490">
    <property type="entry name" value="cNMP-bd_dom_sf"/>
</dbReference>
<keyword evidence="3" id="KW-0804">Transcription</keyword>
<dbReference type="InterPro" id="IPR012318">
    <property type="entry name" value="HTH_CRP"/>
</dbReference>
<reference evidence="5 6" key="1">
    <citation type="submission" date="2019-03" db="EMBL/GenBank/DDBJ databases">
        <title>Draft genome of Brevundimonas sp. a heavy metal resistant soil bacteria.</title>
        <authorList>
            <person name="Soto J."/>
        </authorList>
    </citation>
    <scope>NUCLEOTIDE SEQUENCE [LARGE SCALE GENOMIC DNA]</scope>
    <source>
        <strain evidence="5 6">B-10</strain>
    </source>
</reference>
<dbReference type="Pfam" id="PF13545">
    <property type="entry name" value="HTH_Crp_2"/>
    <property type="match status" value="1"/>
</dbReference>
<comment type="caution">
    <text evidence="5">The sequence shown here is derived from an EMBL/GenBank/DDBJ whole genome shotgun (WGS) entry which is preliminary data.</text>
</comment>
<dbReference type="GO" id="GO:0006355">
    <property type="term" value="P:regulation of DNA-templated transcription"/>
    <property type="evidence" value="ECO:0007669"/>
    <property type="project" value="InterPro"/>
</dbReference>
<keyword evidence="1" id="KW-0805">Transcription regulation</keyword>
<dbReference type="SUPFAM" id="SSF51206">
    <property type="entry name" value="cAMP-binding domain-like"/>
    <property type="match status" value="1"/>
</dbReference>
<accession>A0A4Y9RZ64</accession>
<sequence>MPWPLIVLQVAFMFDAASSTREILAEPVRIDDRSQAILDHPVLRLMPEEVQNLIRTCGQSRSLSVGDCATGRAAVGFVLDGALAAFDRKNIACVGLHGRGSMFGWEASLSSAFFPVRFLPLLDTRWIEVPADELSELMGQNWLEHVFARHALDRLARVQAEAACNAVHQIPHRAANWIFRLYQVAGPELRTTQAILAQAMGVQRTSVNAAVKALERDGAIRLSRGRLIVTDPARLERFACGC</sequence>
<feature type="domain" description="HTH crp-type" evidence="4">
    <location>
        <begin position="168"/>
        <end position="233"/>
    </location>
</feature>